<name>A0A382ZA89_9ZZZZ</name>
<dbReference type="EMBL" id="UINC01182018">
    <property type="protein sequence ID" value="SVD92005.1"/>
    <property type="molecule type" value="Genomic_DNA"/>
</dbReference>
<keyword evidence="1" id="KW-0472">Membrane</keyword>
<feature type="transmembrane region" description="Helical" evidence="1">
    <location>
        <begin position="80"/>
        <end position="102"/>
    </location>
</feature>
<protein>
    <recommendedName>
        <fullName evidence="3">Glycosyltransferase RgtA/B/C/D-like domain-containing protein</fullName>
    </recommendedName>
</protein>
<evidence type="ECO:0000256" key="1">
    <source>
        <dbReference type="SAM" id="Phobius"/>
    </source>
</evidence>
<accession>A0A382ZA89</accession>
<feature type="transmembrane region" description="Helical" evidence="1">
    <location>
        <begin position="6"/>
        <end position="26"/>
    </location>
</feature>
<evidence type="ECO:0008006" key="3">
    <source>
        <dbReference type="Google" id="ProtNLM"/>
    </source>
</evidence>
<feature type="transmembrane region" description="Helical" evidence="1">
    <location>
        <begin position="138"/>
        <end position="156"/>
    </location>
</feature>
<organism evidence="2">
    <name type="scientific">marine metagenome</name>
    <dbReference type="NCBI Taxonomy" id="408172"/>
    <lineage>
        <taxon>unclassified sequences</taxon>
        <taxon>metagenomes</taxon>
        <taxon>ecological metagenomes</taxon>
    </lineage>
</organism>
<feature type="transmembrane region" description="Helical" evidence="1">
    <location>
        <begin position="162"/>
        <end position="185"/>
    </location>
</feature>
<feature type="transmembrane region" description="Helical" evidence="1">
    <location>
        <begin position="108"/>
        <end position="126"/>
    </location>
</feature>
<feature type="non-terminal residue" evidence="2">
    <location>
        <position position="188"/>
    </location>
</feature>
<keyword evidence="1" id="KW-1133">Transmembrane helix</keyword>
<sequence>MARRVFYSILATVGFSLLAILNVGGYRYGVQDQSFYLPAVLKHLDPTLFQRDTPVLAAQDLFFVFDNVIGRLAQVSGWSLPAIFFGLFIIGLITFGAATILMGWRLYGSWWTVAVLTLGVTLRHRISLTAVNTLASYLHPRMLAFAVGVMALAVFIRGRPWIALLIATTATFLHPTTALWFLIVLSVA</sequence>
<reference evidence="2" key="1">
    <citation type="submission" date="2018-05" db="EMBL/GenBank/DDBJ databases">
        <authorList>
            <person name="Lanie J.A."/>
            <person name="Ng W.-L."/>
            <person name="Kazmierczak K.M."/>
            <person name="Andrzejewski T.M."/>
            <person name="Davidsen T.M."/>
            <person name="Wayne K.J."/>
            <person name="Tettelin H."/>
            <person name="Glass J.I."/>
            <person name="Rusch D."/>
            <person name="Podicherti R."/>
            <person name="Tsui H.-C.T."/>
            <person name="Winkler M.E."/>
        </authorList>
    </citation>
    <scope>NUCLEOTIDE SEQUENCE</scope>
</reference>
<proteinExistence type="predicted"/>
<keyword evidence="1" id="KW-0812">Transmembrane</keyword>
<gene>
    <name evidence="2" type="ORF">METZ01_LOCUS444859</name>
</gene>
<evidence type="ECO:0000313" key="2">
    <source>
        <dbReference type="EMBL" id="SVD92005.1"/>
    </source>
</evidence>
<dbReference type="AlphaFoldDB" id="A0A382ZA89"/>